<gene>
    <name evidence="1" type="ORF">JRO89_XSUnG0200000</name>
</gene>
<evidence type="ECO:0000313" key="1">
    <source>
        <dbReference type="EMBL" id="KAH7511474.1"/>
    </source>
</evidence>
<proteinExistence type="predicted"/>
<evidence type="ECO:0008006" key="3">
    <source>
        <dbReference type="Google" id="ProtNLM"/>
    </source>
</evidence>
<sequence length="133" mass="13822">MLPSPLSLPQTISWSPPPSGLLKLNSDVSVRKSCDVREGLLLAKKLCLSVAFAEVDATSVVADLNLLQPSLGVAGLIISDIQALCLEVGIHKCLAVAISGNSLAHNLASLAVSSGSDFLWQDVCPSVLLSLCD</sequence>
<dbReference type="Proteomes" id="UP000827721">
    <property type="component" value="Unassembled WGS sequence"/>
</dbReference>
<reference evidence="1 2" key="1">
    <citation type="submission" date="2021-02" db="EMBL/GenBank/DDBJ databases">
        <title>Plant Genome Project.</title>
        <authorList>
            <person name="Zhang R.-G."/>
        </authorList>
    </citation>
    <scope>NUCLEOTIDE SEQUENCE [LARGE SCALE GENOMIC DNA]</scope>
    <source>
        <tissue evidence="1">Leaves</tissue>
    </source>
</reference>
<dbReference type="EMBL" id="JAFEMO010000570">
    <property type="protein sequence ID" value="KAH7511474.1"/>
    <property type="molecule type" value="Genomic_DNA"/>
</dbReference>
<keyword evidence="2" id="KW-1185">Reference proteome</keyword>
<protein>
    <recommendedName>
        <fullName evidence="3">RNase H type-1 domain-containing protein</fullName>
    </recommendedName>
</protein>
<organism evidence="1 2">
    <name type="scientific">Xanthoceras sorbifolium</name>
    <dbReference type="NCBI Taxonomy" id="99658"/>
    <lineage>
        <taxon>Eukaryota</taxon>
        <taxon>Viridiplantae</taxon>
        <taxon>Streptophyta</taxon>
        <taxon>Embryophyta</taxon>
        <taxon>Tracheophyta</taxon>
        <taxon>Spermatophyta</taxon>
        <taxon>Magnoliopsida</taxon>
        <taxon>eudicotyledons</taxon>
        <taxon>Gunneridae</taxon>
        <taxon>Pentapetalae</taxon>
        <taxon>rosids</taxon>
        <taxon>malvids</taxon>
        <taxon>Sapindales</taxon>
        <taxon>Sapindaceae</taxon>
        <taxon>Xanthoceroideae</taxon>
        <taxon>Xanthoceras</taxon>
    </lineage>
</organism>
<comment type="caution">
    <text evidence="1">The sequence shown here is derived from an EMBL/GenBank/DDBJ whole genome shotgun (WGS) entry which is preliminary data.</text>
</comment>
<evidence type="ECO:0000313" key="2">
    <source>
        <dbReference type="Proteomes" id="UP000827721"/>
    </source>
</evidence>
<accession>A0ABQ8GX89</accession>
<name>A0ABQ8GX89_9ROSI</name>